<proteinExistence type="predicted"/>
<dbReference type="SUPFAM" id="SSF54928">
    <property type="entry name" value="RNA-binding domain, RBD"/>
    <property type="match status" value="1"/>
</dbReference>
<gene>
    <name evidence="3" type="ORF">PGLA1383_LOCUS41454</name>
</gene>
<evidence type="ECO:0000313" key="4">
    <source>
        <dbReference type="Proteomes" id="UP000654075"/>
    </source>
</evidence>
<dbReference type="OrthoDB" id="417481at2759"/>
<dbReference type="EMBL" id="CAJNNV010028358">
    <property type="protein sequence ID" value="CAE8624322.1"/>
    <property type="molecule type" value="Genomic_DNA"/>
</dbReference>
<name>A0A813GGH8_POLGL</name>
<keyword evidence="4" id="KW-1185">Reference proteome</keyword>
<reference evidence="3" key="1">
    <citation type="submission" date="2021-02" db="EMBL/GenBank/DDBJ databases">
        <authorList>
            <person name="Dougan E. K."/>
            <person name="Rhodes N."/>
            <person name="Thang M."/>
            <person name="Chan C."/>
        </authorList>
    </citation>
    <scope>NUCLEOTIDE SEQUENCE</scope>
</reference>
<dbReference type="InterPro" id="IPR007201">
    <property type="entry name" value="Mei2-like_Rrm_C"/>
</dbReference>
<evidence type="ECO:0000259" key="2">
    <source>
        <dbReference type="Pfam" id="PF04059"/>
    </source>
</evidence>
<feature type="compositionally biased region" description="Low complexity" evidence="1">
    <location>
        <begin position="14"/>
        <end position="48"/>
    </location>
</feature>
<sequence>MLQVMEESLAPGCSSKNKNSTINNNTNSNSNHNSNDNNSNSNSNNSSSTAGAWAARHGGGGLGLGPSDGPEVSFGATTGLVSVIVERPSSAEVASTSGNPRAGLRPSTTLMLRNLPVKLSRQEVLWLFDSHGFQGCYDFVSLPGSTGKRPMPGQDCPNLGYCFINLLSEAHASRFRHVFDGFHLRDGLSHKTCQVEESRIQGLQENLEFQEKRREVIWNANARTSVTAVGSADQGTSSASGRQQSRMIGQFNNDTSLVDRRVADLASATSRNLSSPSVSNLHSGAREDRSLQQAHRAVDRSHWEEVVQLVFTGNYSTRVHADRIVFRF</sequence>
<comment type="caution">
    <text evidence="3">The sequence shown here is derived from an EMBL/GenBank/DDBJ whole genome shotgun (WGS) entry which is preliminary data.</text>
</comment>
<dbReference type="Pfam" id="PF04059">
    <property type="entry name" value="RRM_2"/>
    <property type="match status" value="1"/>
</dbReference>
<dbReference type="Proteomes" id="UP000654075">
    <property type="component" value="Unassembled WGS sequence"/>
</dbReference>
<feature type="domain" description="Mei2-like C-terminal RNA recognition motif" evidence="2">
    <location>
        <begin position="108"/>
        <end position="204"/>
    </location>
</feature>
<evidence type="ECO:0000256" key="1">
    <source>
        <dbReference type="SAM" id="MobiDB-lite"/>
    </source>
</evidence>
<feature type="compositionally biased region" description="Gly residues" evidence="1">
    <location>
        <begin position="57"/>
        <end position="66"/>
    </location>
</feature>
<feature type="region of interest" description="Disordered" evidence="1">
    <location>
        <begin position="1"/>
        <end position="70"/>
    </location>
</feature>
<protein>
    <recommendedName>
        <fullName evidence="2">Mei2-like C-terminal RNA recognition motif domain-containing protein</fullName>
    </recommendedName>
</protein>
<feature type="region of interest" description="Disordered" evidence="1">
    <location>
        <begin position="268"/>
        <end position="293"/>
    </location>
</feature>
<accession>A0A813GGH8</accession>
<organism evidence="3 4">
    <name type="scientific">Polarella glacialis</name>
    <name type="common">Dinoflagellate</name>
    <dbReference type="NCBI Taxonomy" id="89957"/>
    <lineage>
        <taxon>Eukaryota</taxon>
        <taxon>Sar</taxon>
        <taxon>Alveolata</taxon>
        <taxon>Dinophyceae</taxon>
        <taxon>Suessiales</taxon>
        <taxon>Suessiaceae</taxon>
        <taxon>Polarella</taxon>
    </lineage>
</organism>
<feature type="compositionally biased region" description="Basic and acidic residues" evidence="1">
    <location>
        <begin position="284"/>
        <end position="293"/>
    </location>
</feature>
<evidence type="ECO:0000313" key="3">
    <source>
        <dbReference type="EMBL" id="CAE8624322.1"/>
    </source>
</evidence>
<dbReference type="GO" id="GO:0003676">
    <property type="term" value="F:nucleic acid binding"/>
    <property type="evidence" value="ECO:0007669"/>
    <property type="project" value="InterPro"/>
</dbReference>
<feature type="compositionally biased region" description="Polar residues" evidence="1">
    <location>
        <begin position="268"/>
        <end position="282"/>
    </location>
</feature>
<dbReference type="InterPro" id="IPR035979">
    <property type="entry name" value="RBD_domain_sf"/>
</dbReference>
<dbReference type="AlphaFoldDB" id="A0A813GGH8"/>